<evidence type="ECO:0000256" key="5">
    <source>
        <dbReference type="ARBA" id="ARBA00022840"/>
    </source>
</evidence>
<keyword evidence="6 7" id="KW-0030">Aminoacyl-tRNA synthetase</keyword>
<evidence type="ECO:0000256" key="8">
    <source>
        <dbReference type="RuleBase" id="RU363037"/>
    </source>
</evidence>
<dbReference type="EC" id="6.1.1.-" evidence="7"/>
<evidence type="ECO:0000256" key="3">
    <source>
        <dbReference type="ARBA" id="ARBA00022741"/>
    </source>
</evidence>
<organism evidence="10 11">
    <name type="scientific">Candidatus Reidiella endopervernicosa</name>
    <dbReference type="NCBI Taxonomy" id="2738883"/>
    <lineage>
        <taxon>Bacteria</taxon>
        <taxon>Pseudomonadati</taxon>
        <taxon>Pseudomonadota</taxon>
        <taxon>Gammaproteobacteria</taxon>
        <taxon>Candidatus Reidiella</taxon>
    </lineage>
</organism>
<dbReference type="NCBIfam" id="TIGR03838">
    <property type="entry name" value="queuosine_YadB"/>
    <property type="match status" value="1"/>
</dbReference>
<sequence length="302" mass="33626">MTDVSNYIGRFAPSPTGPLHFGSLVAALGSYLQARSRGGQWLLRVEDIDPPREVAGATDEILRALDHYGLHWDGETLYQSQRSEAYLEAIDQLHHDDALFYCRCSRKQIATAAEQAGLASGVYPGSCRSTTQPPHGHHAVRLLIENETIRFNDSLQGEISQQMAREVGDFVIRRADGLFAYQLAVVIDDAAQGITEVVRGSDLLDSTPRQILLQQRLGLPQPDYLHLPVAVNAAGEKLSKQTFATAIPFDNPVPLLIKALQFLGQKPDSELRDAEHDELLRWAIEHWRPEQIAAQRTIKHAR</sequence>
<accession>A0A6N0HW07</accession>
<gene>
    <name evidence="10" type="primary">gluQRS</name>
    <name evidence="7" type="synonym">gluQ</name>
    <name evidence="10" type="ORF">HUE57_09935</name>
</gene>
<dbReference type="GO" id="GO:0004818">
    <property type="term" value="F:glutamate-tRNA ligase activity"/>
    <property type="evidence" value="ECO:0007669"/>
    <property type="project" value="TreeGrafter"/>
</dbReference>
<keyword evidence="5 7" id="KW-0067">ATP-binding</keyword>
<evidence type="ECO:0000256" key="6">
    <source>
        <dbReference type="ARBA" id="ARBA00023146"/>
    </source>
</evidence>
<protein>
    <recommendedName>
        <fullName evidence="7">Glutamyl-Q tRNA(Asp) synthetase</fullName>
        <shortName evidence="7">Glu-Q-RSs</shortName>
        <ecNumber evidence="7">6.1.1.-</ecNumber>
    </recommendedName>
</protein>
<feature type="domain" description="Glutamyl/glutaminyl-tRNA synthetase class Ib catalytic" evidence="9">
    <location>
        <begin position="10"/>
        <end position="245"/>
    </location>
</feature>
<dbReference type="AlphaFoldDB" id="A0A6N0HW07"/>
<dbReference type="EMBL" id="CP054491">
    <property type="protein sequence ID" value="QKQ26565.1"/>
    <property type="molecule type" value="Genomic_DNA"/>
</dbReference>
<feature type="binding site" evidence="7">
    <location>
        <position position="102"/>
    </location>
    <ligand>
        <name>Zn(2+)</name>
        <dbReference type="ChEBI" id="CHEBI:29105"/>
    </ligand>
</feature>
<comment type="cofactor">
    <cofactor evidence="7">
        <name>Zn(2+)</name>
        <dbReference type="ChEBI" id="CHEBI:29105"/>
    </cofactor>
    <text evidence="7">Binds 1 zinc ion per subunit.</text>
</comment>
<name>A0A6N0HW07_9GAMM</name>
<dbReference type="GO" id="GO:0006400">
    <property type="term" value="P:tRNA modification"/>
    <property type="evidence" value="ECO:0007669"/>
    <property type="project" value="InterPro"/>
</dbReference>
<evidence type="ECO:0000256" key="7">
    <source>
        <dbReference type="HAMAP-Rule" id="MF_01428"/>
    </source>
</evidence>
<dbReference type="PANTHER" id="PTHR43311">
    <property type="entry name" value="GLUTAMATE--TRNA LIGASE"/>
    <property type="match status" value="1"/>
</dbReference>
<keyword evidence="1 7" id="KW-0436">Ligase</keyword>
<dbReference type="InterPro" id="IPR049940">
    <property type="entry name" value="GluQ/Sye"/>
</dbReference>
<keyword evidence="8" id="KW-0648">Protein biosynthesis</keyword>
<dbReference type="PANTHER" id="PTHR43311:SF1">
    <property type="entry name" value="GLUTAMYL-Q TRNA(ASP) SYNTHETASE"/>
    <property type="match status" value="1"/>
</dbReference>
<dbReference type="InterPro" id="IPR014729">
    <property type="entry name" value="Rossmann-like_a/b/a_fold"/>
</dbReference>
<evidence type="ECO:0000313" key="11">
    <source>
        <dbReference type="Proteomes" id="UP000509658"/>
    </source>
</evidence>
<dbReference type="GO" id="GO:0006424">
    <property type="term" value="P:glutamyl-tRNA aminoacylation"/>
    <property type="evidence" value="ECO:0007669"/>
    <property type="project" value="InterPro"/>
</dbReference>
<evidence type="ECO:0000256" key="1">
    <source>
        <dbReference type="ARBA" id="ARBA00022598"/>
    </source>
</evidence>
<keyword evidence="11" id="KW-1185">Reference proteome</keyword>
<dbReference type="Pfam" id="PF00749">
    <property type="entry name" value="tRNA-synt_1c"/>
    <property type="match status" value="1"/>
</dbReference>
<feature type="short sequence motif" description="'KMSKS' region" evidence="7">
    <location>
        <begin position="237"/>
        <end position="241"/>
    </location>
</feature>
<feature type="binding site" evidence="7">
    <location>
        <position position="104"/>
    </location>
    <ligand>
        <name>Zn(2+)</name>
        <dbReference type="ChEBI" id="CHEBI:29105"/>
    </ligand>
</feature>
<dbReference type="InterPro" id="IPR022380">
    <property type="entry name" value="Glu-Q_tRNA(Asp)_Synthase"/>
</dbReference>
<dbReference type="RefSeq" id="WP_174673098.1">
    <property type="nucleotide sequence ID" value="NZ_CP054491.1"/>
</dbReference>
<comment type="function">
    <text evidence="7">Catalyzes the tRNA-independent activation of glutamate in presence of ATP and the subsequent transfer of glutamate onto a tRNA(Asp). Glutamate is transferred on the 2-amino-5-(4,5-dihydroxy-2-cyclopenten-1-yl) moiety of the queuosine in the wobble position of the QUC anticodon.</text>
</comment>
<dbReference type="InterPro" id="IPR020058">
    <property type="entry name" value="Glu/Gln-tRNA-synth_Ib_cat-dom"/>
</dbReference>
<keyword evidence="4 7" id="KW-0862">Zinc</keyword>
<dbReference type="NCBIfam" id="NF004314">
    <property type="entry name" value="PRK05710.1-3"/>
    <property type="match status" value="1"/>
</dbReference>
<evidence type="ECO:0000259" key="9">
    <source>
        <dbReference type="Pfam" id="PF00749"/>
    </source>
</evidence>
<proteinExistence type="inferred from homology"/>
<dbReference type="GO" id="GO:0008270">
    <property type="term" value="F:zinc ion binding"/>
    <property type="evidence" value="ECO:0007669"/>
    <property type="project" value="UniProtKB-UniRule"/>
</dbReference>
<keyword evidence="3 7" id="KW-0547">Nucleotide-binding</keyword>
<feature type="binding site" evidence="7">
    <location>
        <begin position="10"/>
        <end position="14"/>
    </location>
    <ligand>
        <name>L-glutamate</name>
        <dbReference type="ChEBI" id="CHEBI:29985"/>
    </ligand>
</feature>
<keyword evidence="2 7" id="KW-0479">Metal-binding</keyword>
<feature type="binding site" evidence="7">
    <location>
        <position position="199"/>
    </location>
    <ligand>
        <name>L-glutamate</name>
        <dbReference type="ChEBI" id="CHEBI:29985"/>
    </ligand>
</feature>
<feature type="binding site" evidence="7">
    <location>
        <position position="240"/>
    </location>
    <ligand>
        <name>ATP</name>
        <dbReference type="ChEBI" id="CHEBI:30616"/>
    </ligand>
</feature>
<dbReference type="HAMAP" id="MF_01428">
    <property type="entry name" value="Glu_Q_tRNA_synth"/>
    <property type="match status" value="1"/>
</dbReference>
<dbReference type="SUPFAM" id="SSF52374">
    <property type="entry name" value="Nucleotidylyl transferase"/>
    <property type="match status" value="1"/>
</dbReference>
<feature type="binding site" evidence="7">
    <location>
        <position position="123"/>
    </location>
    <ligand>
        <name>Zn(2+)</name>
        <dbReference type="ChEBI" id="CHEBI:29105"/>
    </ligand>
</feature>
<evidence type="ECO:0000313" key="10">
    <source>
        <dbReference type="EMBL" id="QKQ26565.1"/>
    </source>
</evidence>
<dbReference type="Gene3D" id="3.40.50.620">
    <property type="entry name" value="HUPs"/>
    <property type="match status" value="1"/>
</dbReference>
<feature type="binding site" evidence="7">
    <location>
        <position position="46"/>
    </location>
    <ligand>
        <name>L-glutamate</name>
        <dbReference type="ChEBI" id="CHEBI:29985"/>
    </ligand>
</feature>
<dbReference type="PRINTS" id="PR00987">
    <property type="entry name" value="TRNASYNTHGLU"/>
</dbReference>
<feature type="binding site" evidence="7">
    <location>
        <position position="127"/>
    </location>
    <ligand>
        <name>Zn(2+)</name>
        <dbReference type="ChEBI" id="CHEBI:29105"/>
    </ligand>
</feature>
<dbReference type="GO" id="GO:0005524">
    <property type="term" value="F:ATP binding"/>
    <property type="evidence" value="ECO:0007669"/>
    <property type="project" value="UniProtKB-KW"/>
</dbReference>
<dbReference type="KEGG" id="rev:HUE57_09935"/>
<evidence type="ECO:0000256" key="2">
    <source>
        <dbReference type="ARBA" id="ARBA00022723"/>
    </source>
</evidence>
<evidence type="ECO:0000256" key="4">
    <source>
        <dbReference type="ARBA" id="ARBA00022833"/>
    </source>
</evidence>
<dbReference type="InterPro" id="IPR000924">
    <property type="entry name" value="Glu/Gln-tRNA-synth"/>
</dbReference>
<feature type="binding site" evidence="7">
    <location>
        <position position="181"/>
    </location>
    <ligand>
        <name>L-glutamate</name>
        <dbReference type="ChEBI" id="CHEBI:29985"/>
    </ligand>
</feature>
<feature type="short sequence motif" description="'HIGH' region" evidence="7">
    <location>
        <begin position="13"/>
        <end position="23"/>
    </location>
</feature>
<reference evidence="10 11" key="1">
    <citation type="submission" date="2020-05" db="EMBL/GenBank/DDBJ databases">
        <title>Horizontal transmission and recombination maintain forever young bacterial symbiont genomes.</title>
        <authorList>
            <person name="Russell S.L."/>
            <person name="Pepper-Tunick E."/>
            <person name="Svedberg J."/>
            <person name="Byrne A."/>
            <person name="Ruelas Castillo J."/>
            <person name="Vollmers C."/>
            <person name="Beinart R.A."/>
            <person name="Corbett-Detig R."/>
        </authorList>
    </citation>
    <scope>NUCLEOTIDE SEQUENCE [LARGE SCALE GENOMIC DNA]</scope>
    <source>
        <strain evidence="10">Santa_Monica_outfall</strain>
    </source>
</reference>
<dbReference type="Proteomes" id="UP000509658">
    <property type="component" value="Chromosome"/>
</dbReference>
<dbReference type="GO" id="GO:0005829">
    <property type="term" value="C:cytosol"/>
    <property type="evidence" value="ECO:0007669"/>
    <property type="project" value="TreeGrafter"/>
</dbReference>
<comment type="similarity">
    <text evidence="7">Belongs to the class-I aminoacyl-tRNA synthetase family. GluQ subfamily.</text>
</comment>
<dbReference type="FunFam" id="3.40.50.620:FF:000093">
    <property type="entry name" value="Glutamyl-Q tRNA(Asp) synthetase"/>
    <property type="match status" value="1"/>
</dbReference>